<evidence type="ECO:0000313" key="1">
    <source>
        <dbReference type="EMBL" id="AII27687.1"/>
    </source>
</evidence>
<reference evidence="1 2" key="1">
    <citation type="journal article" date="2015" name="Genome Announc.">
        <title>Genomic Analysis of Broad-Host-Range Enterobacteriophage Av-05.</title>
        <authorList>
            <person name="Amarillas L."/>
            <person name="Lopez-Cuevas O."/>
            <person name="Leon-Felix J."/>
            <person name="Castro-Del Campo N."/>
            <person name="Gerba C.P."/>
            <person name="Chaidez C."/>
        </authorList>
    </citation>
    <scope>NUCLEOTIDE SEQUENCE [LARGE SCALE GENOMIC DNA]</scope>
</reference>
<organism evidence="1 2">
    <name type="scientific">Escherichia phage Av-05</name>
    <dbReference type="NCBI Taxonomy" id="1527519"/>
    <lineage>
        <taxon>Viruses</taxon>
        <taxon>Duplodnaviria</taxon>
        <taxon>Heunggongvirae</taxon>
        <taxon>Uroviricota</taxon>
        <taxon>Caudoviricetes</taxon>
        <taxon>Vequintavirinae</taxon>
        <taxon>Avunavirus</taxon>
        <taxon>Avunavirus Av05</taxon>
    </lineage>
</organism>
<name>A0A076G884_9CAUD</name>
<proteinExistence type="predicted"/>
<dbReference type="OrthoDB" id="27438at10239"/>
<accession>A0A076G884</accession>
<dbReference type="KEGG" id="vg:22475485"/>
<dbReference type="RefSeq" id="YP_009111218.1">
    <property type="nucleotide sequence ID" value="NC_025830.1"/>
</dbReference>
<dbReference type="GeneID" id="22475485"/>
<protein>
    <submittedName>
        <fullName evidence="1">Uncharacterized protein</fullName>
    </submittedName>
</protein>
<dbReference type="Proteomes" id="UP000028961">
    <property type="component" value="Segment"/>
</dbReference>
<keyword evidence="2" id="KW-1185">Reference proteome</keyword>
<evidence type="ECO:0000313" key="2">
    <source>
        <dbReference type="Proteomes" id="UP000028961"/>
    </source>
</evidence>
<sequence>MFKVEDFTDLSQVSTEKLLKLRDVARDNFLEAKLSAEESWQRYEDILNEIKERMHVEEAL</sequence>
<gene>
    <name evidence="1" type="ORF">Av05_00144</name>
</gene>
<dbReference type="EMBL" id="KM190144">
    <property type="protein sequence ID" value="AII27687.1"/>
    <property type="molecule type" value="Genomic_DNA"/>
</dbReference>